<sequence length="50" mass="5003">MKFETLMLHGLFAACLLLCLGVMSAMFVLPAPAAIAAGHAPSTAAVSAEG</sequence>
<reference evidence="1 2" key="1">
    <citation type="journal article" date="2014" name="Int. J. Syst. Evol. Microbiol.">
        <title>Fulvimonas yonginensis sp. nov., isolated from greenhouse soil, and emended description of the genus Fulvimonas.</title>
        <authorList>
            <person name="Ahn J.H."/>
            <person name="Kim S.J."/>
            <person name="Weon H.Y."/>
            <person name="Hong S.B."/>
            <person name="Seok S.J."/>
            <person name="Kwon S.W."/>
        </authorList>
    </citation>
    <scope>NUCLEOTIDE SEQUENCE [LARGE SCALE GENOMIC DNA]</scope>
    <source>
        <strain evidence="1 2">KACC 16952</strain>
    </source>
</reference>
<name>A0ABU8J9N2_9GAMM</name>
<evidence type="ECO:0000313" key="1">
    <source>
        <dbReference type="EMBL" id="MEI7036208.1"/>
    </source>
</evidence>
<dbReference type="Proteomes" id="UP001381174">
    <property type="component" value="Unassembled WGS sequence"/>
</dbReference>
<protein>
    <submittedName>
        <fullName evidence="1">Uncharacterized protein</fullName>
    </submittedName>
</protein>
<gene>
    <name evidence="1" type="ORF">WAT24_05475</name>
</gene>
<comment type="caution">
    <text evidence="1">The sequence shown here is derived from an EMBL/GenBank/DDBJ whole genome shotgun (WGS) entry which is preliminary data.</text>
</comment>
<organism evidence="1 2">
    <name type="scientific">Fulvimonas yonginensis</name>
    <dbReference type="NCBI Taxonomy" id="1495200"/>
    <lineage>
        <taxon>Bacteria</taxon>
        <taxon>Pseudomonadati</taxon>
        <taxon>Pseudomonadota</taxon>
        <taxon>Gammaproteobacteria</taxon>
        <taxon>Lysobacterales</taxon>
        <taxon>Rhodanobacteraceae</taxon>
        <taxon>Fulvimonas</taxon>
    </lineage>
</organism>
<dbReference type="EMBL" id="JBBBNY010000002">
    <property type="protein sequence ID" value="MEI7036208.1"/>
    <property type="molecule type" value="Genomic_DNA"/>
</dbReference>
<keyword evidence="2" id="KW-1185">Reference proteome</keyword>
<dbReference type="RefSeq" id="WP_336806812.1">
    <property type="nucleotide sequence ID" value="NZ_JBBBNY010000002.1"/>
</dbReference>
<proteinExistence type="predicted"/>
<evidence type="ECO:0000313" key="2">
    <source>
        <dbReference type="Proteomes" id="UP001381174"/>
    </source>
</evidence>
<dbReference type="PROSITE" id="PS51257">
    <property type="entry name" value="PROKAR_LIPOPROTEIN"/>
    <property type="match status" value="1"/>
</dbReference>
<accession>A0ABU8J9N2</accession>